<dbReference type="GO" id="GO:0016705">
    <property type="term" value="F:oxidoreductase activity, acting on paired donors, with incorporation or reduction of molecular oxygen"/>
    <property type="evidence" value="ECO:0007669"/>
    <property type="project" value="InterPro"/>
</dbReference>
<proteinExistence type="predicted"/>
<comment type="caution">
    <text evidence="1">The sequence shown here is derived from an EMBL/GenBank/DDBJ whole genome shotgun (WGS) entry which is preliminary data.</text>
</comment>
<dbReference type="Gene3D" id="1.10.630.10">
    <property type="entry name" value="Cytochrome P450"/>
    <property type="match status" value="1"/>
</dbReference>
<reference evidence="1 2" key="2">
    <citation type="submission" date="2015-05" db="EMBL/GenBank/DDBJ databases">
        <authorList>
            <person name="Morales-Cruz A."/>
            <person name="Amrine K.C."/>
            <person name="Cantu D."/>
        </authorList>
    </citation>
    <scope>NUCLEOTIDE SEQUENCE [LARGE SCALE GENOMIC DNA]</scope>
    <source>
        <strain evidence="1">DA912</strain>
    </source>
</reference>
<gene>
    <name evidence="1" type="ORF">UCDDA912_g00926</name>
</gene>
<dbReference type="GO" id="GO:0005506">
    <property type="term" value="F:iron ion binding"/>
    <property type="evidence" value="ECO:0007669"/>
    <property type="project" value="InterPro"/>
</dbReference>
<dbReference type="GO" id="GO:0004497">
    <property type="term" value="F:monooxygenase activity"/>
    <property type="evidence" value="ECO:0007669"/>
    <property type="project" value="InterPro"/>
</dbReference>
<reference evidence="1 2" key="1">
    <citation type="submission" date="2015-05" db="EMBL/GenBank/DDBJ databases">
        <title>Distinctive expansion of gene families associated with plant cell wall degradation and secondary metabolism in the genomes of grapevine trunk pathogens.</title>
        <authorList>
            <person name="Lawrence D.P."/>
            <person name="Travadon R."/>
            <person name="Rolshausen P.E."/>
            <person name="Baumgartner K."/>
        </authorList>
    </citation>
    <scope>NUCLEOTIDE SEQUENCE [LARGE SCALE GENOMIC DNA]</scope>
    <source>
        <strain evidence="1">DA912</strain>
    </source>
</reference>
<evidence type="ECO:0008006" key="3">
    <source>
        <dbReference type="Google" id="ProtNLM"/>
    </source>
</evidence>
<dbReference type="EMBL" id="LCUC01000040">
    <property type="protein sequence ID" value="KKY39019.1"/>
    <property type="molecule type" value="Genomic_DNA"/>
</dbReference>
<dbReference type="OrthoDB" id="4763562at2759"/>
<dbReference type="SUPFAM" id="SSF48264">
    <property type="entry name" value="Cytochrome P450"/>
    <property type="match status" value="1"/>
</dbReference>
<protein>
    <recommendedName>
        <fullName evidence="3">Cytochrome p450</fullName>
    </recommendedName>
</protein>
<accession>A0A0G2FYS7</accession>
<evidence type="ECO:0000313" key="1">
    <source>
        <dbReference type="EMBL" id="KKY39019.1"/>
    </source>
</evidence>
<organism evidence="1 2">
    <name type="scientific">Diaporthe ampelina</name>
    <dbReference type="NCBI Taxonomy" id="1214573"/>
    <lineage>
        <taxon>Eukaryota</taxon>
        <taxon>Fungi</taxon>
        <taxon>Dikarya</taxon>
        <taxon>Ascomycota</taxon>
        <taxon>Pezizomycotina</taxon>
        <taxon>Sordariomycetes</taxon>
        <taxon>Sordariomycetidae</taxon>
        <taxon>Diaporthales</taxon>
        <taxon>Diaporthaceae</taxon>
        <taxon>Diaporthe</taxon>
    </lineage>
</organism>
<evidence type="ECO:0000313" key="2">
    <source>
        <dbReference type="Proteomes" id="UP000034680"/>
    </source>
</evidence>
<dbReference type="InterPro" id="IPR036396">
    <property type="entry name" value="Cyt_P450_sf"/>
</dbReference>
<dbReference type="Proteomes" id="UP000034680">
    <property type="component" value="Unassembled WGS sequence"/>
</dbReference>
<dbReference type="STRING" id="1214573.A0A0G2FYS7"/>
<name>A0A0G2FYS7_9PEZI</name>
<dbReference type="AlphaFoldDB" id="A0A0G2FYS7"/>
<keyword evidence="2" id="KW-1185">Reference proteome</keyword>
<dbReference type="GO" id="GO:0020037">
    <property type="term" value="F:heme binding"/>
    <property type="evidence" value="ECO:0007669"/>
    <property type="project" value="InterPro"/>
</dbReference>
<sequence length="110" mass="12378">MSARVMAGPELCDAWPAISMRYIIRTLTAQGATQSRSTIEATELVRQVFEARQAEYASSGAAAERHDDFIQWIMDSYRADGKNFKAEEIVHNVFIVMFESMHGTSFIALQ</sequence>